<evidence type="ECO:0000313" key="8">
    <source>
        <dbReference type="Proteomes" id="UP000198693"/>
    </source>
</evidence>
<evidence type="ECO:0000256" key="2">
    <source>
        <dbReference type="ARBA" id="ARBA00022475"/>
    </source>
</evidence>
<evidence type="ECO:0000256" key="6">
    <source>
        <dbReference type="ARBA" id="ARBA00023288"/>
    </source>
</evidence>
<evidence type="ECO:0000256" key="3">
    <source>
        <dbReference type="ARBA" id="ARBA00022729"/>
    </source>
</evidence>
<keyword evidence="6" id="KW-0449">Lipoprotein</keyword>
<dbReference type="STRING" id="463301.SAMN04487955_10999"/>
<dbReference type="Pfam" id="PF08085">
    <property type="entry name" value="Entericidin"/>
    <property type="match status" value="1"/>
</dbReference>
<evidence type="ECO:0000313" key="7">
    <source>
        <dbReference type="EMBL" id="SFU80647.1"/>
    </source>
</evidence>
<keyword evidence="5" id="KW-0564">Palmitate</keyword>
<dbReference type="AlphaFoldDB" id="A0A1I7J669"/>
<dbReference type="InterPro" id="IPR012556">
    <property type="entry name" value="Entericidin"/>
</dbReference>
<keyword evidence="4" id="KW-0472">Membrane</keyword>
<dbReference type="Proteomes" id="UP000198693">
    <property type="component" value="Unassembled WGS sequence"/>
</dbReference>
<dbReference type="GO" id="GO:0016020">
    <property type="term" value="C:membrane"/>
    <property type="evidence" value="ECO:0007669"/>
    <property type="project" value="InterPro"/>
</dbReference>
<reference evidence="8" key="1">
    <citation type="submission" date="2016-10" db="EMBL/GenBank/DDBJ databases">
        <authorList>
            <person name="Varghese N."/>
            <person name="Submissions S."/>
        </authorList>
    </citation>
    <scope>NUCLEOTIDE SEQUENCE [LARGE SCALE GENOMIC DNA]</scope>
    <source>
        <strain evidence="8">CGMCC 1.6981</strain>
    </source>
</reference>
<dbReference type="EMBL" id="FPBP01000009">
    <property type="protein sequence ID" value="SFU80647.1"/>
    <property type="molecule type" value="Genomic_DNA"/>
</dbReference>
<dbReference type="GO" id="GO:0009636">
    <property type="term" value="P:response to toxic substance"/>
    <property type="evidence" value="ECO:0007669"/>
    <property type="project" value="InterPro"/>
</dbReference>
<keyword evidence="3" id="KW-0732">Signal</keyword>
<organism evidence="7 8">
    <name type="scientific">Halomonas korlensis</name>
    <dbReference type="NCBI Taxonomy" id="463301"/>
    <lineage>
        <taxon>Bacteria</taxon>
        <taxon>Pseudomonadati</taxon>
        <taxon>Pseudomonadota</taxon>
        <taxon>Gammaproteobacteria</taxon>
        <taxon>Oceanospirillales</taxon>
        <taxon>Halomonadaceae</taxon>
        <taxon>Halomonas</taxon>
    </lineage>
</organism>
<evidence type="ECO:0000256" key="5">
    <source>
        <dbReference type="ARBA" id="ARBA00023139"/>
    </source>
</evidence>
<protein>
    <submittedName>
        <fullName evidence="7">Predicted small secreted protein</fullName>
    </submittedName>
</protein>
<gene>
    <name evidence="7" type="ORF">SAMN04487955_10999</name>
</gene>
<name>A0A1I7J669_9GAMM</name>
<evidence type="ECO:0000256" key="4">
    <source>
        <dbReference type="ARBA" id="ARBA00023136"/>
    </source>
</evidence>
<proteinExistence type="inferred from homology"/>
<dbReference type="PROSITE" id="PS51257">
    <property type="entry name" value="PROKAR_LIPOPROTEIN"/>
    <property type="match status" value="1"/>
</dbReference>
<evidence type="ECO:0000256" key="1">
    <source>
        <dbReference type="ARBA" id="ARBA00010296"/>
    </source>
</evidence>
<dbReference type="RefSeq" id="WP_089796448.1">
    <property type="nucleotide sequence ID" value="NZ_FPBP01000009.1"/>
</dbReference>
<keyword evidence="2" id="KW-1003">Cell membrane</keyword>
<comment type="similarity">
    <text evidence="1">Belongs to the EcnA/EcnB lipoprotein family.</text>
</comment>
<sequence length="43" mass="4569">MKRILSLTLVTLFTVSLLSGCNTMRGAGEDIEQGGEAVQRSAD</sequence>
<keyword evidence="8" id="KW-1185">Reference proteome</keyword>
<accession>A0A1I7J669</accession>